<dbReference type="Pfam" id="PF00534">
    <property type="entry name" value="Glycos_transf_1"/>
    <property type="match status" value="1"/>
</dbReference>
<evidence type="ECO:0000259" key="1">
    <source>
        <dbReference type="Pfam" id="PF00534"/>
    </source>
</evidence>
<dbReference type="PANTHER" id="PTHR45947:SF3">
    <property type="entry name" value="SULFOQUINOVOSYL TRANSFERASE SQD2"/>
    <property type="match status" value="1"/>
</dbReference>
<protein>
    <submittedName>
        <fullName evidence="3">Glycosyltransferase family 4 protein</fullName>
    </submittedName>
</protein>
<dbReference type="SUPFAM" id="SSF53756">
    <property type="entry name" value="UDP-Glycosyltransferase/glycogen phosphorylase"/>
    <property type="match status" value="1"/>
</dbReference>
<name>A0A6B3L5A4_9BACT</name>
<evidence type="ECO:0000313" key="4">
    <source>
        <dbReference type="Proteomes" id="UP000475117"/>
    </source>
</evidence>
<dbReference type="KEGG" id="soa:G3M56_010450"/>
<evidence type="ECO:0000259" key="2">
    <source>
        <dbReference type="Pfam" id="PF13579"/>
    </source>
</evidence>
<proteinExistence type="predicted"/>
<gene>
    <name evidence="3" type="ORF">G3M56_010450</name>
</gene>
<sequence length="415" mass="46210">MKVLFLCHYYPPEGNAPATRVGALARRWVEAGHEVTVITCAPNVPDGVVYPGYANRLLPQTSVVDGVKVVRVWSLLAPNKGTGRRIANYVSYMVTATLKVLTMGRPDVLIATSPQFFCGWAGVLSKWWFRLSRPWTRKPKFILEIRDIWPESIGAVGALGNPLVMKLLEWMELRMYAAANHVVTVGNGYKLRLLERGVPEEKMSIVMNGVDRDLLEASTPDPAPVRKEWGLKDKFVCAYIGTIGMASGLDVYLRAAKRLKEMGEDDVVLLAVGDGAVREDLQQAAAEQGLDNVVFTGRRPKEEMPQLLAATDVCFVHLRKTPLFETVMPSKIFEALGMRRPILIGVDGEARNLVEASGGGVSMEPEDEVQMVERILELKRDPERRAAMGEAGREYVLKNFDRDQLARDYLEVLKS</sequence>
<dbReference type="InterPro" id="IPR001296">
    <property type="entry name" value="Glyco_trans_1"/>
</dbReference>
<feature type="domain" description="Glycosyl transferase family 1" evidence="1">
    <location>
        <begin position="226"/>
        <end position="394"/>
    </location>
</feature>
<keyword evidence="3" id="KW-0808">Transferase</keyword>
<reference evidence="3 4" key="1">
    <citation type="submission" date="2020-12" db="EMBL/GenBank/DDBJ databases">
        <title>Sulforoseuscoccus oceanibium gen. nov., sp. nov., a representative of the phylum Verrucomicrobia with special cytoplasmic membrane, and proposal of Sulforoseuscoccusaceae fam. nov.</title>
        <authorList>
            <person name="Xi F."/>
        </authorList>
    </citation>
    <scope>NUCLEOTIDE SEQUENCE [LARGE SCALE GENOMIC DNA]</scope>
    <source>
        <strain evidence="3 4">T37</strain>
    </source>
</reference>
<dbReference type="RefSeq" id="WP_164362220.1">
    <property type="nucleotide sequence ID" value="NZ_CP066776.1"/>
</dbReference>
<feature type="domain" description="Glycosyltransferase subfamily 4-like N-terminal" evidence="2">
    <location>
        <begin position="17"/>
        <end position="209"/>
    </location>
</feature>
<accession>A0A6B3L5A4</accession>
<dbReference type="Gene3D" id="3.40.50.2000">
    <property type="entry name" value="Glycogen Phosphorylase B"/>
    <property type="match status" value="2"/>
</dbReference>
<dbReference type="Pfam" id="PF13579">
    <property type="entry name" value="Glyco_trans_4_4"/>
    <property type="match status" value="1"/>
</dbReference>
<dbReference type="InterPro" id="IPR028098">
    <property type="entry name" value="Glyco_trans_4-like_N"/>
</dbReference>
<dbReference type="InterPro" id="IPR050194">
    <property type="entry name" value="Glycosyltransferase_grp1"/>
</dbReference>
<evidence type="ECO:0000313" key="3">
    <source>
        <dbReference type="EMBL" id="QQL44305.1"/>
    </source>
</evidence>
<dbReference type="GO" id="GO:0016758">
    <property type="term" value="F:hexosyltransferase activity"/>
    <property type="evidence" value="ECO:0007669"/>
    <property type="project" value="TreeGrafter"/>
</dbReference>
<dbReference type="Proteomes" id="UP000475117">
    <property type="component" value="Chromosome"/>
</dbReference>
<organism evidence="3 4">
    <name type="scientific">Sulfuriroseicoccus oceanibius</name>
    <dbReference type="NCBI Taxonomy" id="2707525"/>
    <lineage>
        <taxon>Bacteria</taxon>
        <taxon>Pseudomonadati</taxon>
        <taxon>Verrucomicrobiota</taxon>
        <taxon>Verrucomicrobiia</taxon>
        <taxon>Verrucomicrobiales</taxon>
        <taxon>Verrucomicrobiaceae</taxon>
        <taxon>Sulfuriroseicoccus</taxon>
    </lineage>
</organism>
<dbReference type="EMBL" id="CP066776">
    <property type="protein sequence ID" value="QQL44305.1"/>
    <property type="molecule type" value="Genomic_DNA"/>
</dbReference>
<keyword evidence="4" id="KW-1185">Reference proteome</keyword>
<dbReference type="CDD" id="cd03794">
    <property type="entry name" value="GT4_WbuB-like"/>
    <property type="match status" value="1"/>
</dbReference>
<dbReference type="PANTHER" id="PTHR45947">
    <property type="entry name" value="SULFOQUINOVOSYL TRANSFERASE SQD2"/>
    <property type="match status" value="1"/>
</dbReference>
<dbReference type="AlphaFoldDB" id="A0A6B3L5A4"/>